<protein>
    <submittedName>
        <fullName evidence="2">RES domain-containing protein</fullName>
    </submittedName>
</protein>
<evidence type="ECO:0000313" key="2">
    <source>
        <dbReference type="EMBL" id="EAC0789363.1"/>
    </source>
</evidence>
<gene>
    <name evidence="2" type="ORF">D6K54_21980</name>
    <name evidence="3" type="ORF">D6S17_22105</name>
</gene>
<dbReference type="SMART" id="SM00953">
    <property type="entry name" value="RES"/>
    <property type="match status" value="1"/>
</dbReference>
<dbReference type="InterPro" id="IPR014914">
    <property type="entry name" value="RES_dom"/>
</dbReference>
<reference evidence="2" key="1">
    <citation type="submission" date="2018-09" db="EMBL/GenBank/DDBJ databases">
        <authorList>
            <person name="Ashton P.M."/>
            <person name="Dallman T."/>
            <person name="Nair S."/>
            <person name="De Pinna E."/>
            <person name="Peters T."/>
            <person name="Grant K."/>
        </authorList>
    </citation>
    <scope>NUCLEOTIDE SEQUENCE [LARGE SCALE GENOMIC DNA]</scope>
    <source>
        <strain evidence="3">140692</strain>
        <strain evidence="2">412099</strain>
    </source>
</reference>
<dbReference type="EMBL" id="AAHPHN010000048">
    <property type="protein sequence ID" value="EBY8644213.1"/>
    <property type="molecule type" value="Genomic_DNA"/>
</dbReference>
<accession>A0A3Z6QQW0</accession>
<comment type="caution">
    <text evidence="2">The sequence shown here is derived from an EMBL/GenBank/DDBJ whole genome shotgun (WGS) entry which is preliminary data.</text>
</comment>
<proteinExistence type="predicted"/>
<dbReference type="AlphaFoldDB" id="A0A3Z6QQW0"/>
<feature type="domain" description="RES" evidence="1">
    <location>
        <begin position="15"/>
        <end position="140"/>
    </location>
</feature>
<dbReference type="Pfam" id="PF08808">
    <property type="entry name" value="RES"/>
    <property type="match status" value="1"/>
</dbReference>
<dbReference type="EMBL" id="AAAGSE010000042">
    <property type="protein sequence ID" value="EAC0789363.1"/>
    <property type="molecule type" value="Genomic_DNA"/>
</dbReference>
<sequence>MILYRLTKTKYLSTAWTGYGAKEAGGRWNSVGIPIVYVSETASLTILETLVHLHAAQFLEYFTLLRIDVPDDQIQSVNMDELPGNWSDEDAPPELAAYGDAWCFSKNSIALRVPSALSPVEYNYLLNPEHPDFYGITQKTEVIPFQFDSRLNPDRK</sequence>
<evidence type="ECO:0000313" key="3">
    <source>
        <dbReference type="EMBL" id="EBY8644213.1"/>
    </source>
</evidence>
<evidence type="ECO:0000259" key="1">
    <source>
        <dbReference type="SMART" id="SM00953"/>
    </source>
</evidence>
<organism evidence="2">
    <name type="scientific">Salmonella enterica subsp. enterica serovar Java</name>
    <dbReference type="NCBI Taxonomy" id="224729"/>
    <lineage>
        <taxon>Bacteria</taxon>
        <taxon>Pseudomonadati</taxon>
        <taxon>Pseudomonadota</taxon>
        <taxon>Gammaproteobacteria</taxon>
        <taxon>Enterobacterales</taxon>
        <taxon>Enterobacteriaceae</taxon>
        <taxon>Salmonella</taxon>
    </lineage>
</organism>
<name>A0A3Z6QQW0_SALEB</name>
<dbReference type="Proteomes" id="UP000839631">
    <property type="component" value="Unassembled WGS sequence"/>
</dbReference>